<dbReference type="SUPFAM" id="SSF46785">
    <property type="entry name" value="Winged helix' DNA-binding domain"/>
    <property type="match status" value="1"/>
</dbReference>
<evidence type="ECO:0000259" key="5">
    <source>
        <dbReference type="PROSITE" id="PS50042"/>
    </source>
</evidence>
<keyword evidence="3" id="KW-0804">Transcription</keyword>
<dbReference type="Gene3D" id="2.60.120.10">
    <property type="entry name" value="Jelly Rolls"/>
    <property type="match status" value="1"/>
</dbReference>
<dbReference type="InterPro" id="IPR012318">
    <property type="entry name" value="HTH_CRP"/>
</dbReference>
<dbReference type="PANTHER" id="PTHR24567:SF68">
    <property type="entry name" value="DNA-BINDING TRANSCRIPTIONAL DUAL REGULATOR CRP"/>
    <property type="match status" value="1"/>
</dbReference>
<feature type="domain" description="HTH crp-type" evidence="6">
    <location>
        <begin position="237"/>
        <end position="312"/>
    </location>
</feature>
<dbReference type="AlphaFoldDB" id="A0A844Y3D8"/>
<dbReference type="Pfam" id="PF00027">
    <property type="entry name" value="cNMP_binding"/>
    <property type="match status" value="1"/>
</dbReference>
<evidence type="ECO:0000313" key="7">
    <source>
        <dbReference type="EMBL" id="MXO52346.1"/>
    </source>
</evidence>
<feature type="compositionally biased region" description="Low complexity" evidence="4">
    <location>
        <begin position="7"/>
        <end position="20"/>
    </location>
</feature>
<keyword evidence="2" id="KW-0238">DNA-binding</keyword>
<gene>
    <name evidence="7" type="ORF">GRI42_13620</name>
</gene>
<protein>
    <submittedName>
        <fullName evidence="7">Cyclic nucleotide-binding domain-containing protein</fullName>
    </submittedName>
</protein>
<evidence type="ECO:0000313" key="8">
    <source>
        <dbReference type="Proteomes" id="UP000444185"/>
    </source>
</evidence>
<evidence type="ECO:0000259" key="6">
    <source>
        <dbReference type="PROSITE" id="PS51063"/>
    </source>
</evidence>
<dbReference type="EMBL" id="WTYF01000004">
    <property type="protein sequence ID" value="MXO52346.1"/>
    <property type="molecule type" value="Genomic_DNA"/>
</dbReference>
<feature type="domain" description="Cyclic nucleotide-binding" evidence="5">
    <location>
        <begin position="108"/>
        <end position="173"/>
    </location>
</feature>
<dbReference type="SMART" id="SM00100">
    <property type="entry name" value="cNMP"/>
    <property type="match status" value="1"/>
</dbReference>
<dbReference type="GO" id="GO:0003677">
    <property type="term" value="F:DNA binding"/>
    <property type="evidence" value="ECO:0007669"/>
    <property type="project" value="UniProtKB-KW"/>
</dbReference>
<dbReference type="PANTHER" id="PTHR24567">
    <property type="entry name" value="CRP FAMILY TRANSCRIPTIONAL REGULATORY PROTEIN"/>
    <property type="match status" value="1"/>
</dbReference>
<dbReference type="GO" id="GO:0003700">
    <property type="term" value="F:DNA-binding transcription factor activity"/>
    <property type="evidence" value="ECO:0007669"/>
    <property type="project" value="TreeGrafter"/>
</dbReference>
<dbReference type="InterPro" id="IPR000595">
    <property type="entry name" value="cNMP-bd_dom"/>
</dbReference>
<dbReference type="InterPro" id="IPR036390">
    <property type="entry name" value="WH_DNA-bd_sf"/>
</dbReference>
<dbReference type="Gene3D" id="1.10.10.10">
    <property type="entry name" value="Winged helix-like DNA-binding domain superfamily/Winged helix DNA-binding domain"/>
    <property type="match status" value="1"/>
</dbReference>
<dbReference type="InterPro" id="IPR050397">
    <property type="entry name" value="Env_Response_Regulators"/>
</dbReference>
<feature type="region of interest" description="Disordered" evidence="4">
    <location>
        <begin position="1"/>
        <end position="20"/>
    </location>
</feature>
<comment type="caution">
    <text evidence="7">The sequence shown here is derived from an EMBL/GenBank/DDBJ whole genome shotgun (WGS) entry which is preliminary data.</text>
</comment>
<proteinExistence type="predicted"/>
<evidence type="ECO:0000256" key="1">
    <source>
        <dbReference type="ARBA" id="ARBA00023015"/>
    </source>
</evidence>
<evidence type="ECO:0000256" key="4">
    <source>
        <dbReference type="SAM" id="MobiDB-lite"/>
    </source>
</evidence>
<dbReference type="Proteomes" id="UP000444185">
    <property type="component" value="Unassembled WGS sequence"/>
</dbReference>
<dbReference type="InterPro" id="IPR014710">
    <property type="entry name" value="RmlC-like_jellyroll"/>
</dbReference>
<sequence length="331" mass="37976">MRPPLPASRSARAHSGAGKADFSRFDHQATYNPFRGLRAWNVPSRRWFLSRRRKIRVVCKKHRAGKSKNRGRSMEFWLLGRAGMFEVAKPYPCRECPLQHCPGLRPLEERQLDYIQTIKTGEYRFERGDTVLQEQESCDYLFTILEGVAIRFLTLDDGRRQIVNFMFPGDLIGLQGAFDDVVSHSVEAILPLRLCRFRRNDFVALIKEHPRLGYDITWLAAKEESALEGHLVSLGQRSARERVVFLAVWLLDRALATGIAREGNKFAMPITQSQIADMLGLSLVHTNRTIRALDRDGLVQWTSREICVPDMEKAAEFADFDLSEKTVRPFI</sequence>
<dbReference type="PROSITE" id="PS51063">
    <property type="entry name" value="HTH_CRP_2"/>
    <property type="match status" value="1"/>
</dbReference>
<evidence type="ECO:0000256" key="2">
    <source>
        <dbReference type="ARBA" id="ARBA00023125"/>
    </source>
</evidence>
<dbReference type="InterPro" id="IPR018490">
    <property type="entry name" value="cNMP-bd_dom_sf"/>
</dbReference>
<evidence type="ECO:0000256" key="3">
    <source>
        <dbReference type="ARBA" id="ARBA00023163"/>
    </source>
</evidence>
<organism evidence="7 8">
    <name type="scientific">Qipengyuania gaetbuli</name>
    <dbReference type="NCBI Taxonomy" id="266952"/>
    <lineage>
        <taxon>Bacteria</taxon>
        <taxon>Pseudomonadati</taxon>
        <taxon>Pseudomonadota</taxon>
        <taxon>Alphaproteobacteria</taxon>
        <taxon>Sphingomonadales</taxon>
        <taxon>Erythrobacteraceae</taxon>
        <taxon>Qipengyuania</taxon>
    </lineage>
</organism>
<dbReference type="InterPro" id="IPR036388">
    <property type="entry name" value="WH-like_DNA-bd_sf"/>
</dbReference>
<dbReference type="SMART" id="SM00419">
    <property type="entry name" value="HTH_CRP"/>
    <property type="match status" value="1"/>
</dbReference>
<keyword evidence="1" id="KW-0805">Transcription regulation</keyword>
<dbReference type="Pfam" id="PF13545">
    <property type="entry name" value="HTH_Crp_2"/>
    <property type="match status" value="1"/>
</dbReference>
<keyword evidence="8" id="KW-1185">Reference proteome</keyword>
<accession>A0A844Y3D8</accession>
<name>A0A844Y3D8_9SPHN</name>
<dbReference type="SUPFAM" id="SSF51206">
    <property type="entry name" value="cAMP-binding domain-like"/>
    <property type="match status" value="1"/>
</dbReference>
<dbReference type="GO" id="GO:0005829">
    <property type="term" value="C:cytosol"/>
    <property type="evidence" value="ECO:0007669"/>
    <property type="project" value="TreeGrafter"/>
</dbReference>
<dbReference type="PROSITE" id="PS50042">
    <property type="entry name" value="CNMP_BINDING_3"/>
    <property type="match status" value="1"/>
</dbReference>
<dbReference type="CDD" id="cd00038">
    <property type="entry name" value="CAP_ED"/>
    <property type="match status" value="1"/>
</dbReference>
<reference evidence="7 8" key="1">
    <citation type="submission" date="2019-12" db="EMBL/GenBank/DDBJ databases">
        <title>Genomic-based taxomic classification of the family Erythrobacteraceae.</title>
        <authorList>
            <person name="Xu L."/>
        </authorList>
    </citation>
    <scope>NUCLEOTIDE SEQUENCE [LARGE SCALE GENOMIC DNA]</scope>
    <source>
        <strain evidence="7 8">DSM 16225</strain>
    </source>
</reference>